<gene>
    <name evidence="1" type="ORF">CTEN210_06263</name>
</gene>
<evidence type="ECO:0000313" key="1">
    <source>
        <dbReference type="EMBL" id="GFH49787.1"/>
    </source>
</evidence>
<protein>
    <submittedName>
        <fullName evidence="1">Uncharacterized protein</fullName>
    </submittedName>
</protein>
<dbReference type="AlphaFoldDB" id="A0AAD3H404"/>
<comment type="caution">
    <text evidence="1">The sequence shown here is derived from an EMBL/GenBank/DDBJ whole genome shotgun (WGS) entry which is preliminary data.</text>
</comment>
<proteinExistence type="predicted"/>
<evidence type="ECO:0000313" key="2">
    <source>
        <dbReference type="Proteomes" id="UP001054902"/>
    </source>
</evidence>
<keyword evidence="2" id="KW-1185">Reference proteome</keyword>
<sequence length="531" mass="60531">MFMDTACCGGLEQTATFEEGESPMPVKKQYLITHLETPSSTGGLSTEDPIDEIKDLLNLGLNKKSSIQIFPDTSLPSERLTKKESADVNEYISRMEASKIDHILEILLTTNEEKPGKIAKDRSYIWRSAFKFMQTKVLNMKESNDTAFFPSNCNFKQVLEESFRDNPLFASALSLNPNGETLELISFQSRDGHVPDNLYYRLMQALIGIKHKINVYFDQDLKIREIKMIDGNGNEQVADASDFEYYSSGVLYNLLFYATAVHVNLSVLQHVLASVLCKSTKHSNTMTEVMNMLVDKDTSVKYVEVAAMFLDANMGQMNFGDSKQKILSLLGGNSDVNAILRDQLLEWLKFKDTQMFVEKFVLKASYEKNSEDEITALIDKVQILGRYRKISNAIKEFDSELIAILTEEKASALEKTNAKIKSCMLKFESDTLESFSSIVQLWNISKCTQEASANFTRFSIVPEIMRWRNINQKYWEPLDVKVMNAVVISQIATFKSIHDNNETDKENEKDTVTNVKLERVSKVFAYYRNQM</sequence>
<name>A0AAD3H404_9STRA</name>
<dbReference type="Proteomes" id="UP001054902">
    <property type="component" value="Unassembled WGS sequence"/>
</dbReference>
<organism evidence="1 2">
    <name type="scientific">Chaetoceros tenuissimus</name>
    <dbReference type="NCBI Taxonomy" id="426638"/>
    <lineage>
        <taxon>Eukaryota</taxon>
        <taxon>Sar</taxon>
        <taxon>Stramenopiles</taxon>
        <taxon>Ochrophyta</taxon>
        <taxon>Bacillariophyta</taxon>
        <taxon>Coscinodiscophyceae</taxon>
        <taxon>Chaetocerotophycidae</taxon>
        <taxon>Chaetocerotales</taxon>
        <taxon>Chaetocerotaceae</taxon>
        <taxon>Chaetoceros</taxon>
    </lineage>
</organism>
<dbReference type="EMBL" id="BLLK01000038">
    <property type="protein sequence ID" value="GFH49787.1"/>
    <property type="molecule type" value="Genomic_DNA"/>
</dbReference>
<accession>A0AAD3H404</accession>
<reference evidence="1 2" key="1">
    <citation type="journal article" date="2021" name="Sci. Rep.">
        <title>The genome of the diatom Chaetoceros tenuissimus carries an ancient integrated fragment of an extant virus.</title>
        <authorList>
            <person name="Hongo Y."/>
            <person name="Kimura K."/>
            <person name="Takaki Y."/>
            <person name="Yoshida Y."/>
            <person name="Baba S."/>
            <person name="Kobayashi G."/>
            <person name="Nagasaki K."/>
            <person name="Hano T."/>
            <person name="Tomaru Y."/>
        </authorList>
    </citation>
    <scope>NUCLEOTIDE SEQUENCE [LARGE SCALE GENOMIC DNA]</scope>
    <source>
        <strain evidence="1 2">NIES-3715</strain>
    </source>
</reference>